<evidence type="ECO:0000313" key="4">
    <source>
        <dbReference type="Proteomes" id="UP001652625"/>
    </source>
</evidence>
<feature type="region of interest" description="Disordered" evidence="2">
    <location>
        <begin position="404"/>
        <end position="427"/>
    </location>
</feature>
<dbReference type="InterPro" id="IPR036390">
    <property type="entry name" value="WH_DNA-bd_sf"/>
</dbReference>
<feature type="region of interest" description="Disordered" evidence="2">
    <location>
        <begin position="58"/>
        <end position="80"/>
    </location>
</feature>
<organism evidence="4 5">
    <name type="scientific">Hydra vulgaris</name>
    <name type="common">Hydra</name>
    <name type="synonym">Hydra attenuata</name>
    <dbReference type="NCBI Taxonomy" id="6087"/>
    <lineage>
        <taxon>Eukaryota</taxon>
        <taxon>Metazoa</taxon>
        <taxon>Cnidaria</taxon>
        <taxon>Hydrozoa</taxon>
        <taxon>Hydroidolina</taxon>
        <taxon>Anthoathecata</taxon>
        <taxon>Aplanulata</taxon>
        <taxon>Hydridae</taxon>
        <taxon>Hydra</taxon>
    </lineage>
</organism>
<dbReference type="PROSITE" id="PS51526">
    <property type="entry name" value="RFX_DBD"/>
    <property type="match status" value="1"/>
</dbReference>
<dbReference type="SUPFAM" id="SSF46785">
    <property type="entry name" value="Winged helix' DNA-binding domain"/>
    <property type="match status" value="1"/>
</dbReference>
<evidence type="ECO:0000313" key="5">
    <source>
        <dbReference type="RefSeq" id="XP_065662312.1"/>
    </source>
</evidence>
<feature type="domain" description="RFX-type winged-helix" evidence="3">
    <location>
        <begin position="145"/>
        <end position="221"/>
    </location>
</feature>
<dbReference type="Gene3D" id="1.10.10.10">
    <property type="entry name" value="Winged helix-like DNA-binding domain superfamily/Winged helix DNA-binding domain"/>
    <property type="match status" value="1"/>
</dbReference>
<dbReference type="GeneID" id="100203591"/>
<reference evidence="5" key="1">
    <citation type="submission" date="2025-08" db="UniProtKB">
        <authorList>
            <consortium name="RefSeq"/>
        </authorList>
    </citation>
    <scope>IDENTIFICATION</scope>
</reference>
<dbReference type="PANTHER" id="PTHR12619">
    <property type="entry name" value="RFX TRANSCRIPTION FACTOR FAMILY"/>
    <property type="match status" value="1"/>
</dbReference>
<accession>A0ABM4CKM4</accession>
<dbReference type="Pfam" id="PF02257">
    <property type="entry name" value="RFX_DNA_binding"/>
    <property type="match status" value="1"/>
</dbReference>
<feature type="compositionally biased region" description="Basic and acidic residues" evidence="2">
    <location>
        <begin position="64"/>
        <end position="76"/>
    </location>
</feature>
<dbReference type="Gene3D" id="6.10.140.1290">
    <property type="match status" value="1"/>
</dbReference>
<evidence type="ECO:0000256" key="2">
    <source>
        <dbReference type="SAM" id="MobiDB-lite"/>
    </source>
</evidence>
<sequence>MNLNNQVGNAGLEASCSNFGSESLSERKYTPTCYETRETSAGYDGYYLPIIEKSHKSSNAMQAESKDTNENSKKCESGLSSSQQSKVKSILDSFKDLTHIEKLYFYFQMPFDPNDSVKSTCNFKPVCNFKPACNLSNNKEDQTQAFQWIRNNLEETDSNINIPKYEVYEKYKTYSELQGTNYLAAPDFGKIVKCIFPNVKARRLGTRGNSKYCYNGLKIKESKENNKVGSCDGSSLDQIVAASCVVICEWANKVLGHVFSTIVELAKYLIAGSYASTKSLSAFIVMSASKEQVNNISKRVNINSLVNVKSIERDKENITQPTDTVQVVPHTQKGFSNELFSQKKYVSAPKKACPTDILSPHLSHDDCSILTPTEDQLDLNDENHDINLNQRSCFFASQKCSSEEFSPFKSNTTPKKLRQKSVKNNSPYSSRQFNTASFVQRHVLSAQKTMLSTTQPYDFSTESAIHPYNSSICSLGQPYDSATQSGYSDMMSPSEIEFNKFATDEFLARNQFYAANRCQSVPSMNRTNVSAYHPLTPQHSSINGLSGKLDQMKAKRNLCSLFNEPNFFKNNSQFNNEPSLFKNDTSQFNNEPSLFKDDTSQFAMKIKMQNEVDDNIDFLKQIEKINELTKSQLEYQISTQPTHVLNIDLNDLSTPDELSDLAYSFEDIGSQELLASFST</sequence>
<dbReference type="Proteomes" id="UP001652625">
    <property type="component" value="Chromosome 09"/>
</dbReference>
<dbReference type="PANTHER" id="PTHR12619:SF21">
    <property type="entry name" value="RFX-TYPE WINGED-HELIX DOMAIN-CONTAINING PROTEIN"/>
    <property type="match status" value="1"/>
</dbReference>
<gene>
    <name evidence="5" type="primary">LOC100203591</name>
</gene>
<evidence type="ECO:0000259" key="3">
    <source>
        <dbReference type="PROSITE" id="PS51526"/>
    </source>
</evidence>
<dbReference type="InterPro" id="IPR039779">
    <property type="entry name" value="RFX-like"/>
</dbReference>
<dbReference type="InterPro" id="IPR003150">
    <property type="entry name" value="DNA-bd_RFX"/>
</dbReference>
<keyword evidence="4" id="KW-1185">Reference proteome</keyword>
<protein>
    <submittedName>
        <fullName evidence="5">Uncharacterized protein LOC100203591 isoform X3</fullName>
    </submittedName>
</protein>
<feature type="compositionally biased region" description="Polar residues" evidence="2">
    <location>
        <begin position="404"/>
        <end position="414"/>
    </location>
</feature>
<evidence type="ECO:0000256" key="1">
    <source>
        <dbReference type="ARBA" id="ARBA00023125"/>
    </source>
</evidence>
<dbReference type="InterPro" id="IPR036388">
    <property type="entry name" value="WH-like_DNA-bd_sf"/>
</dbReference>
<proteinExistence type="predicted"/>
<dbReference type="RefSeq" id="XP_065662312.1">
    <property type="nucleotide sequence ID" value="XM_065806240.1"/>
</dbReference>
<keyword evidence="1" id="KW-0238">DNA-binding</keyword>
<name>A0ABM4CKM4_HYDVU</name>